<organism evidence="1 2">
    <name type="scientific">Sphaerotilus hippei</name>
    <dbReference type="NCBI Taxonomy" id="744406"/>
    <lineage>
        <taxon>Bacteria</taxon>
        <taxon>Pseudomonadati</taxon>
        <taxon>Pseudomonadota</taxon>
        <taxon>Betaproteobacteria</taxon>
        <taxon>Burkholderiales</taxon>
        <taxon>Sphaerotilaceae</taxon>
        <taxon>Sphaerotilus</taxon>
    </lineage>
</organism>
<protein>
    <submittedName>
        <fullName evidence="1">Uncharacterized protein</fullName>
    </submittedName>
</protein>
<sequence length="303" mass="33053">MVHRPVSGRTLPGTVRMSPAIAAMVPTARADEVRMVQAAWPVLDRLHGPGELRAAVLSLLMSGHDEAEHDAWQLETRGVAGAADTRSLLVSLPAAAHPALTEAFSRRLASHPLEIRQETLAGARRLMCADQRVSPLDRLHLLQLRHLLHEPTPLHRGGLREWNELTSLPLALRQAIASLTAFMARCVPEPDAHATVGLAGTAWYQAVVTALWRDPRQAPACHVPDGDTLVRALRTLTALSWHHRPLLARTWTLPALAHHGRRLPLVAARSLRCACVLLDTPLPPDLGPAFIELPDDGPRDDTA</sequence>
<comment type="caution">
    <text evidence="1">The sequence shown here is derived from an EMBL/GenBank/DDBJ whole genome shotgun (WGS) entry which is preliminary data.</text>
</comment>
<dbReference type="Proteomes" id="UP000247811">
    <property type="component" value="Unassembled WGS sequence"/>
</dbReference>
<reference evidence="1 2" key="1">
    <citation type="submission" date="2018-05" db="EMBL/GenBank/DDBJ databases">
        <title>Genomic Encyclopedia of Type Strains, Phase IV (KMG-IV): sequencing the most valuable type-strain genomes for metagenomic binning, comparative biology and taxonomic classification.</title>
        <authorList>
            <person name="Goeker M."/>
        </authorList>
    </citation>
    <scope>NUCLEOTIDE SEQUENCE [LARGE SCALE GENOMIC DNA]</scope>
    <source>
        <strain evidence="1 2">DSM 566</strain>
    </source>
</reference>
<name>A0A318GVH2_9BURK</name>
<dbReference type="EMBL" id="QJJS01000019">
    <property type="protein sequence ID" value="PXW93512.1"/>
    <property type="molecule type" value="Genomic_DNA"/>
</dbReference>
<accession>A0A318GVH2</accession>
<evidence type="ECO:0000313" key="2">
    <source>
        <dbReference type="Proteomes" id="UP000247811"/>
    </source>
</evidence>
<proteinExistence type="predicted"/>
<keyword evidence="2" id="KW-1185">Reference proteome</keyword>
<evidence type="ECO:0000313" key="1">
    <source>
        <dbReference type="EMBL" id="PXW93512.1"/>
    </source>
</evidence>
<gene>
    <name evidence="1" type="ORF">C7444_11921</name>
</gene>
<dbReference type="AlphaFoldDB" id="A0A318GVH2"/>